<dbReference type="FunFam" id="3.30.160.60:FF:000290">
    <property type="entry name" value="Zinc finger protein 697 isoform X1"/>
    <property type="match status" value="1"/>
</dbReference>
<keyword evidence="10" id="KW-0539">Nucleus</keyword>
<keyword evidence="14" id="KW-0808">Transferase</keyword>
<keyword evidence="6" id="KW-0862">Zinc</keyword>
<dbReference type="Gene3D" id="3.30.160.60">
    <property type="entry name" value="Classic Zinc Finger"/>
    <property type="match status" value="9"/>
</dbReference>
<evidence type="ECO:0000313" key="15">
    <source>
        <dbReference type="Proteomes" id="UP000499080"/>
    </source>
</evidence>
<evidence type="ECO:0000256" key="1">
    <source>
        <dbReference type="ARBA" id="ARBA00004123"/>
    </source>
</evidence>
<evidence type="ECO:0000256" key="10">
    <source>
        <dbReference type="ARBA" id="ARBA00023242"/>
    </source>
</evidence>
<keyword evidence="9" id="KW-0804">Transcription</keyword>
<dbReference type="EMBL" id="BGPR01017432">
    <property type="protein sequence ID" value="GBN76133.1"/>
    <property type="molecule type" value="Genomic_DNA"/>
</dbReference>
<proteinExistence type="inferred from homology"/>
<dbReference type="Pfam" id="PF00096">
    <property type="entry name" value="zf-C2H2"/>
    <property type="match status" value="7"/>
</dbReference>
<evidence type="ECO:0000256" key="4">
    <source>
        <dbReference type="ARBA" id="ARBA00022737"/>
    </source>
</evidence>
<dbReference type="GO" id="GO:0000785">
    <property type="term" value="C:chromatin"/>
    <property type="evidence" value="ECO:0007669"/>
    <property type="project" value="TreeGrafter"/>
</dbReference>
<dbReference type="FunFam" id="3.30.160.60:FF:001506">
    <property type="entry name" value="Zinc finger protein"/>
    <property type="match status" value="2"/>
</dbReference>
<dbReference type="PANTHER" id="PTHR14003:SF19">
    <property type="entry name" value="YY2 TRANSCRIPTION FACTOR"/>
    <property type="match status" value="1"/>
</dbReference>
<dbReference type="PANTHER" id="PTHR14003">
    <property type="entry name" value="TRANSCRIPTIONAL REPRESSOR PROTEIN YY"/>
    <property type="match status" value="1"/>
</dbReference>
<dbReference type="GO" id="GO:0005667">
    <property type="term" value="C:transcription regulator complex"/>
    <property type="evidence" value="ECO:0007669"/>
    <property type="project" value="TreeGrafter"/>
</dbReference>
<keyword evidence="15" id="KW-1185">Reference proteome</keyword>
<feature type="domain" description="C2H2-type" evidence="13">
    <location>
        <begin position="498"/>
        <end position="522"/>
    </location>
</feature>
<dbReference type="PROSITE" id="PS00028">
    <property type="entry name" value="ZINC_FINGER_C2H2_1"/>
    <property type="match status" value="9"/>
</dbReference>
<dbReference type="AlphaFoldDB" id="A0A4Y2RKA5"/>
<organism evidence="14 15">
    <name type="scientific">Araneus ventricosus</name>
    <name type="common">Orbweaver spider</name>
    <name type="synonym">Epeira ventricosa</name>
    <dbReference type="NCBI Taxonomy" id="182803"/>
    <lineage>
        <taxon>Eukaryota</taxon>
        <taxon>Metazoa</taxon>
        <taxon>Ecdysozoa</taxon>
        <taxon>Arthropoda</taxon>
        <taxon>Chelicerata</taxon>
        <taxon>Arachnida</taxon>
        <taxon>Araneae</taxon>
        <taxon>Araneomorphae</taxon>
        <taxon>Entelegynae</taxon>
        <taxon>Araneoidea</taxon>
        <taxon>Araneidae</taxon>
        <taxon>Araneus</taxon>
    </lineage>
</organism>
<gene>
    <name evidence="14" type="primary">Prdm9_149</name>
    <name evidence="14" type="ORF">AVEN_79770_1</name>
</gene>
<feature type="domain" description="C2H2-type" evidence="13">
    <location>
        <begin position="470"/>
        <end position="497"/>
    </location>
</feature>
<feature type="compositionally biased region" description="Polar residues" evidence="12">
    <location>
        <begin position="134"/>
        <end position="148"/>
    </location>
</feature>
<feature type="region of interest" description="Disordered" evidence="12">
    <location>
        <begin position="119"/>
        <end position="163"/>
    </location>
</feature>
<dbReference type="GO" id="GO:0000981">
    <property type="term" value="F:DNA-binding transcription factor activity, RNA polymerase II-specific"/>
    <property type="evidence" value="ECO:0007669"/>
    <property type="project" value="TreeGrafter"/>
</dbReference>
<feature type="domain" description="C2H2-type" evidence="13">
    <location>
        <begin position="414"/>
        <end position="441"/>
    </location>
</feature>
<feature type="domain" description="C2H2-type" evidence="13">
    <location>
        <begin position="274"/>
        <end position="301"/>
    </location>
</feature>
<dbReference type="GO" id="GO:0032259">
    <property type="term" value="P:methylation"/>
    <property type="evidence" value="ECO:0007669"/>
    <property type="project" value="UniProtKB-KW"/>
</dbReference>
<evidence type="ECO:0000256" key="12">
    <source>
        <dbReference type="SAM" id="MobiDB-lite"/>
    </source>
</evidence>
<keyword evidence="14" id="KW-0489">Methyltransferase</keyword>
<keyword evidence="4" id="KW-0677">Repeat</keyword>
<dbReference type="FunFam" id="3.30.160.60:FF:000264">
    <property type="entry name" value="Zinc finger protein 236"/>
    <property type="match status" value="1"/>
</dbReference>
<evidence type="ECO:0000259" key="13">
    <source>
        <dbReference type="PROSITE" id="PS50157"/>
    </source>
</evidence>
<keyword evidence="5 11" id="KW-0863">Zinc-finger</keyword>
<dbReference type="GO" id="GO:0008168">
    <property type="term" value="F:methyltransferase activity"/>
    <property type="evidence" value="ECO:0007669"/>
    <property type="project" value="UniProtKB-KW"/>
</dbReference>
<name>A0A4Y2RKA5_ARAVE</name>
<dbReference type="GO" id="GO:0000978">
    <property type="term" value="F:RNA polymerase II cis-regulatory region sequence-specific DNA binding"/>
    <property type="evidence" value="ECO:0007669"/>
    <property type="project" value="TreeGrafter"/>
</dbReference>
<evidence type="ECO:0000256" key="5">
    <source>
        <dbReference type="ARBA" id="ARBA00022771"/>
    </source>
</evidence>
<dbReference type="InterPro" id="IPR036236">
    <property type="entry name" value="Znf_C2H2_sf"/>
</dbReference>
<dbReference type="GO" id="GO:0031519">
    <property type="term" value="C:PcG protein complex"/>
    <property type="evidence" value="ECO:0007669"/>
    <property type="project" value="TreeGrafter"/>
</dbReference>
<evidence type="ECO:0000256" key="11">
    <source>
        <dbReference type="PROSITE-ProRule" id="PRU00042"/>
    </source>
</evidence>
<reference evidence="14 15" key="1">
    <citation type="journal article" date="2019" name="Sci. Rep.">
        <title>Orb-weaving spider Araneus ventricosus genome elucidates the spidroin gene catalogue.</title>
        <authorList>
            <person name="Kono N."/>
            <person name="Nakamura H."/>
            <person name="Ohtoshi R."/>
            <person name="Moran D.A.P."/>
            <person name="Shinohara A."/>
            <person name="Yoshida Y."/>
            <person name="Fujiwara M."/>
            <person name="Mori M."/>
            <person name="Tomita M."/>
            <person name="Arakawa K."/>
        </authorList>
    </citation>
    <scope>NUCLEOTIDE SEQUENCE [LARGE SCALE GENOMIC DNA]</scope>
</reference>
<feature type="domain" description="C2H2-type" evidence="13">
    <location>
        <begin position="442"/>
        <end position="469"/>
    </location>
</feature>
<dbReference type="Pfam" id="PF12874">
    <property type="entry name" value="zf-met"/>
    <property type="match status" value="1"/>
</dbReference>
<dbReference type="GO" id="GO:0008270">
    <property type="term" value="F:zinc ion binding"/>
    <property type="evidence" value="ECO:0007669"/>
    <property type="project" value="UniProtKB-KW"/>
</dbReference>
<accession>A0A4Y2RKA5</accession>
<evidence type="ECO:0000256" key="2">
    <source>
        <dbReference type="ARBA" id="ARBA00006991"/>
    </source>
</evidence>
<feature type="domain" description="C2H2-type" evidence="13">
    <location>
        <begin position="386"/>
        <end position="413"/>
    </location>
</feature>
<evidence type="ECO:0000256" key="3">
    <source>
        <dbReference type="ARBA" id="ARBA00022723"/>
    </source>
</evidence>
<dbReference type="FunFam" id="3.30.160.60:FF:000624">
    <property type="entry name" value="zinc finger protein 697"/>
    <property type="match status" value="1"/>
</dbReference>
<dbReference type="SMART" id="SM00355">
    <property type="entry name" value="ZnF_C2H2"/>
    <property type="match status" value="9"/>
</dbReference>
<keyword evidence="7" id="KW-0805">Transcription regulation</keyword>
<comment type="subcellular location">
    <subcellularLocation>
        <location evidence="1">Nucleus</location>
    </subcellularLocation>
</comment>
<feature type="compositionally biased region" description="Polar residues" evidence="12">
    <location>
        <begin position="62"/>
        <end position="76"/>
    </location>
</feature>
<evidence type="ECO:0000256" key="9">
    <source>
        <dbReference type="ARBA" id="ARBA00023163"/>
    </source>
</evidence>
<dbReference type="SUPFAM" id="SSF57667">
    <property type="entry name" value="beta-beta-alpha zinc fingers"/>
    <property type="match status" value="5"/>
</dbReference>
<dbReference type="OrthoDB" id="6429687at2759"/>
<feature type="domain" description="C2H2-type" evidence="13">
    <location>
        <begin position="302"/>
        <end position="329"/>
    </location>
</feature>
<protein>
    <submittedName>
        <fullName evidence="14">Histone-lysine N-methyltransferase PRDM9</fullName>
    </submittedName>
</protein>
<evidence type="ECO:0000313" key="14">
    <source>
        <dbReference type="EMBL" id="GBN76133.1"/>
    </source>
</evidence>
<comment type="caution">
    <text evidence="14">The sequence shown here is derived from an EMBL/GenBank/DDBJ whole genome shotgun (WGS) entry which is preliminary data.</text>
</comment>
<sequence>MDIKHNEIKDEFIINSIDISGTKCPAVQRNGKEEYKQMNSVQSESNETVSFIPTSKRKRKYSSMSDEASNIAQSGNPPDTLLLSSILNTSANEVHFEECASFKGSSEIFEIDYRSESGSPEVYKRKPSTHAGISEQNKGGSKVSSMANAASDEESEKSIEESKWHSFNKDKNIFFESPEVSIKNTCLVSKHISESSNFLVKSDFSPGNKKLDEVKGEITDGPVTPDVTFQVSNRNEEIAIDMMETLDTSGNANAVAGPSGIRPHMLKHSGKKGFACRLCHKEFSGSLDFDVHYRTHTGEKPFVCALCKRGFTWKEDLEKHYRTHTGEKPFVCDICQKVFAWRAHLDSHYRTHTGEKPFVCEVCQRGFTQKAHLDMHYRTHTGEKPFVCDICQKGFSSRTHLDCHYRIHTGEKSFVCEVCKRGFTLKGDLNRHYRTHTGEKPFVCEVCQRGFTQKGDLDKHYRTHTGQKPFVCHVCKKGFAYRSSLARHARTHEGDTRYKCSVCGMAFTDSSSYNRHYKEKHK</sequence>
<feature type="region of interest" description="Disordered" evidence="12">
    <location>
        <begin position="38"/>
        <end position="76"/>
    </location>
</feature>
<dbReference type="InterPro" id="IPR013087">
    <property type="entry name" value="Znf_C2H2_type"/>
</dbReference>
<dbReference type="FunFam" id="3.30.160.60:FF:002343">
    <property type="entry name" value="Zinc finger protein 33A"/>
    <property type="match status" value="2"/>
</dbReference>
<comment type="similarity">
    <text evidence="2">Belongs to the krueppel C2H2-type zinc-finger protein family.</text>
</comment>
<feature type="domain" description="C2H2-type" evidence="13">
    <location>
        <begin position="358"/>
        <end position="385"/>
    </location>
</feature>
<evidence type="ECO:0000256" key="7">
    <source>
        <dbReference type="ARBA" id="ARBA00023015"/>
    </source>
</evidence>
<evidence type="ECO:0000256" key="8">
    <source>
        <dbReference type="ARBA" id="ARBA00023125"/>
    </source>
</evidence>
<feature type="compositionally biased region" description="Polar residues" evidence="12">
    <location>
        <begin position="38"/>
        <end position="53"/>
    </location>
</feature>
<keyword evidence="8" id="KW-0238">DNA-binding</keyword>
<evidence type="ECO:0000256" key="6">
    <source>
        <dbReference type="ARBA" id="ARBA00022833"/>
    </source>
</evidence>
<keyword evidence="3" id="KW-0479">Metal-binding</keyword>
<dbReference type="PROSITE" id="PS50157">
    <property type="entry name" value="ZINC_FINGER_C2H2_2"/>
    <property type="match status" value="9"/>
</dbReference>
<dbReference type="Proteomes" id="UP000499080">
    <property type="component" value="Unassembled WGS sequence"/>
</dbReference>
<feature type="domain" description="C2H2-type" evidence="13">
    <location>
        <begin position="330"/>
        <end position="357"/>
    </location>
</feature>